<name>A0ABY6WGH4_9BURK</name>
<dbReference type="InterPro" id="IPR002110">
    <property type="entry name" value="Ankyrin_rpt"/>
</dbReference>
<feature type="compositionally biased region" description="Pro residues" evidence="2">
    <location>
        <begin position="20"/>
        <end position="31"/>
    </location>
</feature>
<evidence type="ECO:0000256" key="1">
    <source>
        <dbReference type="PROSITE-ProRule" id="PRU00023"/>
    </source>
</evidence>
<dbReference type="Gene3D" id="1.25.40.20">
    <property type="entry name" value="Ankyrin repeat-containing domain"/>
    <property type="match status" value="1"/>
</dbReference>
<dbReference type="PROSITE" id="PS50088">
    <property type="entry name" value="ANK_REPEAT"/>
    <property type="match status" value="1"/>
</dbReference>
<accession>A0ABY6WGH4</accession>
<keyword evidence="1" id="KW-0040">ANK repeat</keyword>
<evidence type="ECO:0008006" key="5">
    <source>
        <dbReference type="Google" id="ProtNLM"/>
    </source>
</evidence>
<evidence type="ECO:0000256" key="2">
    <source>
        <dbReference type="SAM" id="MobiDB-lite"/>
    </source>
</evidence>
<evidence type="ECO:0000313" key="3">
    <source>
        <dbReference type="EMBL" id="VVE63596.1"/>
    </source>
</evidence>
<reference evidence="3 4" key="1">
    <citation type="submission" date="2019-08" db="EMBL/GenBank/DDBJ databases">
        <authorList>
            <person name="Peeters C."/>
        </authorList>
    </citation>
    <scope>NUCLEOTIDE SEQUENCE [LARGE SCALE GENOMIC DNA]</scope>
    <source>
        <strain evidence="3 4">LMG 31119</strain>
    </source>
</reference>
<protein>
    <recommendedName>
        <fullName evidence="5">Ankyrin repeats (3 copies)</fullName>
    </recommendedName>
</protein>
<feature type="region of interest" description="Disordered" evidence="2">
    <location>
        <begin position="1"/>
        <end position="43"/>
    </location>
</feature>
<dbReference type="SUPFAM" id="SSF48403">
    <property type="entry name" value="Ankyrin repeat"/>
    <property type="match status" value="1"/>
</dbReference>
<organism evidence="3 4">
    <name type="scientific">Pandoraea pnomenusa</name>
    <dbReference type="NCBI Taxonomy" id="93220"/>
    <lineage>
        <taxon>Bacteria</taxon>
        <taxon>Pseudomonadati</taxon>
        <taxon>Pseudomonadota</taxon>
        <taxon>Betaproteobacteria</taxon>
        <taxon>Burkholderiales</taxon>
        <taxon>Burkholderiaceae</taxon>
        <taxon>Pandoraea</taxon>
    </lineage>
</organism>
<feature type="compositionally biased region" description="Low complexity" evidence="2">
    <location>
        <begin position="10"/>
        <end position="19"/>
    </location>
</feature>
<proteinExistence type="predicted"/>
<evidence type="ECO:0000313" key="4">
    <source>
        <dbReference type="Proteomes" id="UP000361468"/>
    </source>
</evidence>
<dbReference type="EMBL" id="CABPSO010000003">
    <property type="protein sequence ID" value="VVE63596.1"/>
    <property type="molecule type" value="Genomic_DNA"/>
</dbReference>
<comment type="caution">
    <text evidence="3">The sequence shown here is derived from an EMBL/GenBank/DDBJ whole genome shotgun (WGS) entry which is preliminary data.</text>
</comment>
<sequence>MFPSLPPCAPSASSGSSAPAAPPSSPTPPGLAPIADAASHQDDTRTYPAQACAPAFDREACCQLWQSDVAHLRWQFAALPASSTQRAALRSAAVMPAGKIAAFLEPLLARDPAGRALVGEHEQLALREVILLPADRIGIDLLRDAGLSEEAAHDLCDLLQEAPEDAIMEALVEFGASPSPLATWWAQAATSVDDVGARDACRALRVLQLAGYRQWPFDEPIWRGAVMLAARALRLDPVSGEPRNPFLGRALLDLLPRNPQAQRLMTTFTGEPVLLFAMRHGMPAAAVDIMLSLGFDPNVPSPHACAVAGDAVPVLPEARALHYAAIHGDISTLGLLACHGVDVNARDARGYPPILYAKAGAATLHGGNPSTIVRIAGRTDPRLRDDTAAVVRMLLSLGADPRLCGRDGLSVGRALVLSVMAARDGGGRAHWPAFEALVVKLCDLGVRFDTPHGCGVPEVMAFAASHAADRPDDAIWSLGELLRKLSAW</sequence>
<gene>
    <name evidence="3" type="ORF">PPN31119_01288</name>
</gene>
<keyword evidence="4" id="KW-1185">Reference proteome</keyword>
<dbReference type="Proteomes" id="UP000361468">
    <property type="component" value="Unassembled WGS sequence"/>
</dbReference>
<dbReference type="Pfam" id="PF13637">
    <property type="entry name" value="Ank_4"/>
    <property type="match status" value="1"/>
</dbReference>
<dbReference type="PROSITE" id="PS50297">
    <property type="entry name" value="ANK_REP_REGION"/>
    <property type="match status" value="1"/>
</dbReference>
<dbReference type="InterPro" id="IPR036770">
    <property type="entry name" value="Ankyrin_rpt-contain_sf"/>
</dbReference>
<feature type="repeat" description="ANK" evidence="1">
    <location>
        <begin position="316"/>
        <end position="348"/>
    </location>
</feature>